<dbReference type="InterPro" id="IPR005776">
    <property type="entry name" value="OadA"/>
</dbReference>
<dbReference type="AlphaFoldDB" id="A0A4R6ML70"/>
<dbReference type="PROSITE" id="PS00188">
    <property type="entry name" value="BIOTIN"/>
    <property type="match status" value="1"/>
</dbReference>
<dbReference type="InterPro" id="IPR013785">
    <property type="entry name" value="Aldolase_TIM"/>
</dbReference>
<dbReference type="Pfam" id="PF00364">
    <property type="entry name" value="Biotin_lipoyl"/>
    <property type="match status" value="1"/>
</dbReference>
<dbReference type="InterPro" id="IPR000089">
    <property type="entry name" value="Biotin_lipoyl"/>
</dbReference>
<dbReference type="PANTHER" id="PTHR43778">
    <property type="entry name" value="PYRUVATE CARBOXYLASE"/>
    <property type="match status" value="1"/>
</dbReference>
<gene>
    <name evidence="4" type="ORF">DFP79_0198</name>
</gene>
<sequence>MTTTKQPLGITDVVLRDAHQSLFATRLRIDDMLPIAEKLDKVGFWSLESWGGATFDSCIRFIGEDPWDRIRELKKAMPNTPQQMLLRGQNLLGYRHYADDVVAKFVERAAKNGVDVFRIFDAMNDPRNLEQAIKSVKEVGKHAQGTLSYTKSEVHTTKTWVDYAKTLEDMGADSIAIKDMSGILTPYDAFELVTLLKDQTDLEVQLHAHATSGLSDMTILKAIEAGIDRVDTAISSMSMTYGHSATESVVAALQGTNRDTGLDLALLEEIAAYFRVVRKKYAKFEGSLRGTDSRILIAQVPGGMLTNMENQLKEQGAADKFDEVLEEIPKVRKDLGMIPLVTPTSQIVGTQAVLNVLTGERYKSISKETAGVLKGEYGAAPAEFNEELQTRVLDGAEPITCRPADLLSPEVEKLTQELDSLAAEKGITLSDESIDDVLTYALFPQIGLKFLENRGDASAFEPVPTGKEVAVKDSTEEGPAVYTVNVSGQSYVVEVTDGGDISQIQPIGGAPSVPAPAPVAPAGGGEDVPAPLAGNIFKVLVSPGQQVQEGETIMVLEAMKMETEISAPKSGVVGSIYVKEGDAVQVGQALVSL</sequence>
<dbReference type="EMBL" id="SNXC01000003">
    <property type="protein sequence ID" value="TDP01050.1"/>
    <property type="molecule type" value="Genomic_DNA"/>
</dbReference>
<dbReference type="GO" id="GO:0008948">
    <property type="term" value="F:oxaloacetate decarboxylase activity"/>
    <property type="evidence" value="ECO:0007669"/>
    <property type="project" value="InterPro"/>
</dbReference>
<dbReference type="Pfam" id="PF02436">
    <property type="entry name" value="PYC_OADA"/>
    <property type="match status" value="1"/>
</dbReference>
<dbReference type="NCBIfam" id="NF010643">
    <property type="entry name" value="PRK14040.1"/>
    <property type="match status" value="1"/>
</dbReference>
<evidence type="ECO:0000313" key="5">
    <source>
        <dbReference type="Proteomes" id="UP000294656"/>
    </source>
</evidence>
<dbReference type="PROSITE" id="PS50968">
    <property type="entry name" value="BIOTINYL_LIPOYL"/>
    <property type="match status" value="1"/>
</dbReference>
<dbReference type="InterPro" id="IPR000891">
    <property type="entry name" value="PYR_CT"/>
</dbReference>
<dbReference type="PROSITE" id="PS50991">
    <property type="entry name" value="PYR_CT"/>
    <property type="match status" value="1"/>
</dbReference>
<dbReference type="Proteomes" id="UP000294656">
    <property type="component" value="Unassembled WGS sequence"/>
</dbReference>
<evidence type="ECO:0000313" key="4">
    <source>
        <dbReference type="EMBL" id="TDP01050.1"/>
    </source>
</evidence>
<feature type="domain" description="Lipoyl-binding" evidence="2">
    <location>
        <begin position="519"/>
        <end position="593"/>
    </location>
</feature>
<dbReference type="NCBIfam" id="NF006761">
    <property type="entry name" value="PRK09282.1"/>
    <property type="match status" value="1"/>
</dbReference>
<dbReference type="NCBIfam" id="TIGR01108">
    <property type="entry name" value="oadA"/>
    <property type="match status" value="1"/>
</dbReference>
<keyword evidence="5" id="KW-1185">Reference proteome</keyword>
<organism evidence="4 5">
    <name type="scientific">Marinomonas balearica</name>
    <dbReference type="NCBI Taxonomy" id="491947"/>
    <lineage>
        <taxon>Bacteria</taxon>
        <taxon>Pseudomonadati</taxon>
        <taxon>Pseudomonadota</taxon>
        <taxon>Gammaproteobacteria</taxon>
        <taxon>Oceanospirillales</taxon>
        <taxon>Oceanospirillaceae</taxon>
        <taxon>Marinomonas</taxon>
    </lineage>
</organism>
<dbReference type="InterPro" id="IPR003379">
    <property type="entry name" value="Carboxylase_cons_dom"/>
</dbReference>
<dbReference type="SUPFAM" id="SSF51230">
    <property type="entry name" value="Single hybrid motif"/>
    <property type="match status" value="1"/>
</dbReference>
<dbReference type="InterPro" id="IPR001882">
    <property type="entry name" value="Biotin_BS"/>
</dbReference>
<name>A0A4R6ML70_9GAMM</name>
<dbReference type="GO" id="GO:0006814">
    <property type="term" value="P:sodium ion transport"/>
    <property type="evidence" value="ECO:0007669"/>
    <property type="project" value="InterPro"/>
</dbReference>
<comment type="caution">
    <text evidence="4">The sequence shown here is derived from an EMBL/GenBank/DDBJ whole genome shotgun (WGS) entry which is preliminary data.</text>
</comment>
<evidence type="ECO:0000259" key="2">
    <source>
        <dbReference type="PROSITE" id="PS50968"/>
    </source>
</evidence>
<dbReference type="PANTHER" id="PTHR43778:SF2">
    <property type="entry name" value="PYRUVATE CARBOXYLASE, MITOCHONDRIAL"/>
    <property type="match status" value="1"/>
</dbReference>
<evidence type="ECO:0000256" key="1">
    <source>
        <dbReference type="ARBA" id="ARBA00023267"/>
    </source>
</evidence>
<dbReference type="CDD" id="cd06850">
    <property type="entry name" value="biotinyl_domain"/>
    <property type="match status" value="1"/>
</dbReference>
<dbReference type="InterPro" id="IPR055268">
    <property type="entry name" value="PCB-like"/>
</dbReference>
<dbReference type="Pfam" id="PF00682">
    <property type="entry name" value="HMGL-like"/>
    <property type="match status" value="1"/>
</dbReference>
<dbReference type="Gene3D" id="2.40.50.100">
    <property type="match status" value="1"/>
</dbReference>
<reference evidence="4 5" key="1">
    <citation type="submission" date="2019-03" db="EMBL/GenBank/DDBJ databases">
        <title>Genomic Encyclopedia of Type Strains, Phase III (KMG-III): the genomes of soil and plant-associated and newly described type strains.</title>
        <authorList>
            <person name="Whitman W."/>
        </authorList>
    </citation>
    <scope>NUCLEOTIDE SEQUENCE [LARGE SCALE GENOMIC DNA]</scope>
    <source>
        <strain evidence="4 5">CECT 7378</strain>
    </source>
</reference>
<dbReference type="CDD" id="cd07937">
    <property type="entry name" value="DRE_TIM_PC_TC_5S"/>
    <property type="match status" value="1"/>
</dbReference>
<dbReference type="FunFam" id="2.40.50.100:FF:000003">
    <property type="entry name" value="Acetyl-CoA carboxylase biotin carboxyl carrier protein"/>
    <property type="match status" value="1"/>
</dbReference>
<dbReference type="GO" id="GO:0006094">
    <property type="term" value="P:gluconeogenesis"/>
    <property type="evidence" value="ECO:0007669"/>
    <property type="project" value="TreeGrafter"/>
</dbReference>
<keyword evidence="1" id="KW-0092">Biotin</keyword>
<dbReference type="OrthoDB" id="9760256at2"/>
<dbReference type="GO" id="GO:0004736">
    <property type="term" value="F:pyruvate carboxylase activity"/>
    <property type="evidence" value="ECO:0007669"/>
    <property type="project" value="UniProtKB-ARBA"/>
</dbReference>
<dbReference type="GO" id="GO:0005737">
    <property type="term" value="C:cytoplasm"/>
    <property type="evidence" value="ECO:0007669"/>
    <property type="project" value="TreeGrafter"/>
</dbReference>
<dbReference type="InterPro" id="IPR011053">
    <property type="entry name" value="Single_hybrid_motif"/>
</dbReference>
<dbReference type="Gene3D" id="3.20.20.70">
    <property type="entry name" value="Aldolase class I"/>
    <property type="match status" value="1"/>
</dbReference>
<dbReference type="SUPFAM" id="SSF89000">
    <property type="entry name" value="post-HMGL domain-like"/>
    <property type="match status" value="1"/>
</dbReference>
<feature type="domain" description="Pyruvate carboxyltransferase" evidence="3">
    <location>
        <begin position="8"/>
        <end position="268"/>
    </location>
</feature>
<dbReference type="SUPFAM" id="SSF51569">
    <property type="entry name" value="Aldolase"/>
    <property type="match status" value="1"/>
</dbReference>
<dbReference type="RefSeq" id="WP_133502100.1">
    <property type="nucleotide sequence ID" value="NZ_SNXC01000003.1"/>
</dbReference>
<accession>A0A4R6ML70</accession>
<protein>
    <submittedName>
        <fullName evidence="4">Oxaloacetate decarboxylase alpha subunit</fullName>
    </submittedName>
</protein>
<proteinExistence type="predicted"/>
<evidence type="ECO:0000259" key="3">
    <source>
        <dbReference type="PROSITE" id="PS50991"/>
    </source>
</evidence>